<sequence length="296" mass="31779">MGSRGSPGQGPSGVRSAYAGGYSEAIKRQLENCALPDKKFRIQSAFSKRQLDVLRNAIVVQGPRAATAGHAKCRTCVGGPTVELSCCICDQIKGLEEFAKNQRHNRDSARCLNCVQGHAETEPVLEENKLMTESEHSTQGTITSRSQIDDESYLESTRRLALNEEGDDEASSAAGGIWLEKDLVKLTSESRSTTCQLSAIDPLGNPRRSPAAQSGAGGSAIHKGWDSWGVTDGASKASGSLYNNSNPTPKRSSNFAKVPGKRFEKTDAPTMRTPEPASQNVESDNEDDEAGVEDYL</sequence>
<evidence type="ECO:0000256" key="1">
    <source>
        <dbReference type="SAM" id="MobiDB-lite"/>
    </source>
</evidence>
<evidence type="ECO:0000313" key="5">
    <source>
        <dbReference type="Proteomes" id="UP000308092"/>
    </source>
</evidence>
<evidence type="ECO:0000313" key="3">
    <source>
        <dbReference type="EMBL" id="KAA8644174.1"/>
    </source>
</evidence>
<evidence type="ECO:0000313" key="4">
    <source>
        <dbReference type="EMBL" id="THC88509.1"/>
    </source>
</evidence>
<comment type="caution">
    <text evidence="4">The sequence shown here is derived from an EMBL/GenBank/DDBJ whole genome shotgun (WGS) entry which is preliminary data.</text>
</comment>
<organism evidence="4 5">
    <name type="scientific">Aspergillus tanneri</name>
    <dbReference type="NCBI Taxonomy" id="1220188"/>
    <lineage>
        <taxon>Eukaryota</taxon>
        <taxon>Fungi</taxon>
        <taxon>Dikarya</taxon>
        <taxon>Ascomycota</taxon>
        <taxon>Pezizomycotina</taxon>
        <taxon>Eurotiomycetes</taxon>
        <taxon>Eurotiomycetidae</taxon>
        <taxon>Eurotiales</taxon>
        <taxon>Aspergillaceae</taxon>
        <taxon>Aspergillus</taxon>
        <taxon>Aspergillus subgen. Circumdati</taxon>
    </lineage>
</organism>
<feature type="region of interest" description="Disordered" evidence="1">
    <location>
        <begin position="232"/>
        <end position="296"/>
    </location>
</feature>
<evidence type="ECO:0000259" key="2">
    <source>
        <dbReference type="Pfam" id="PF12898"/>
    </source>
</evidence>
<dbReference type="Proteomes" id="UP000324241">
    <property type="component" value="Unassembled WGS sequence"/>
</dbReference>
<dbReference type="EMBL" id="SOSA01000829">
    <property type="protein sequence ID" value="THC88509.1"/>
    <property type="molecule type" value="Genomic_DNA"/>
</dbReference>
<accession>A0A4S3J185</accession>
<feature type="compositionally biased region" description="Acidic residues" evidence="1">
    <location>
        <begin position="283"/>
        <end position="296"/>
    </location>
</feature>
<dbReference type="RefSeq" id="XP_033423535.1">
    <property type="nucleotide sequence ID" value="XM_033572983.1"/>
</dbReference>
<dbReference type="AlphaFoldDB" id="A0A4S3J185"/>
<proteinExistence type="predicted"/>
<reference evidence="3 6" key="2">
    <citation type="submission" date="2019-08" db="EMBL/GenBank/DDBJ databases">
        <title>The genome sequence of a newly discovered highly antifungal drug resistant Aspergillus species, Aspergillus tanneri NIH 1004.</title>
        <authorList>
            <person name="Mounaud S."/>
            <person name="Singh I."/>
            <person name="Joardar V."/>
            <person name="Pakala S."/>
            <person name="Pakala S."/>
            <person name="Venepally P."/>
            <person name="Chung J.K."/>
            <person name="Losada L."/>
            <person name="Nierman W.C."/>
        </authorList>
    </citation>
    <scope>NUCLEOTIDE SEQUENCE [LARGE SCALE GENOMIC DNA]</scope>
    <source>
        <strain evidence="3 6">NIH1004</strain>
    </source>
</reference>
<feature type="region of interest" description="Disordered" evidence="1">
    <location>
        <begin position="197"/>
        <end position="220"/>
    </location>
</feature>
<feature type="compositionally biased region" description="Polar residues" evidence="1">
    <location>
        <begin position="237"/>
        <end position="255"/>
    </location>
</feature>
<dbReference type="Proteomes" id="UP000308092">
    <property type="component" value="Unassembled WGS sequence"/>
</dbReference>
<gene>
    <name evidence="3" type="ORF">ATNIH1004_008373</name>
    <name evidence="4" type="ORF">EYZ11_012043</name>
</gene>
<dbReference type="OrthoDB" id="3514033at2759"/>
<dbReference type="GeneID" id="54331075"/>
<feature type="domain" description="Stc1" evidence="2">
    <location>
        <begin position="39"/>
        <end position="116"/>
    </location>
</feature>
<evidence type="ECO:0000313" key="6">
    <source>
        <dbReference type="Proteomes" id="UP000324241"/>
    </source>
</evidence>
<keyword evidence="5" id="KW-1185">Reference proteome</keyword>
<dbReference type="InterPro" id="IPR024630">
    <property type="entry name" value="Stc1"/>
</dbReference>
<dbReference type="EMBL" id="QUQM01000006">
    <property type="protein sequence ID" value="KAA8644174.1"/>
    <property type="molecule type" value="Genomic_DNA"/>
</dbReference>
<reference evidence="4 5" key="1">
    <citation type="submission" date="2019-03" db="EMBL/GenBank/DDBJ databases">
        <title>The genome sequence of a newly discovered highly antifungal drug resistant Aspergillus species, Aspergillus tanneri NIH 1004.</title>
        <authorList>
            <person name="Mounaud S."/>
            <person name="Singh I."/>
            <person name="Joardar V."/>
            <person name="Pakala S."/>
            <person name="Pakala S."/>
            <person name="Venepally P."/>
            <person name="Hoover J."/>
            <person name="Nierman W."/>
            <person name="Chung J."/>
            <person name="Losada L."/>
        </authorList>
    </citation>
    <scope>NUCLEOTIDE SEQUENCE [LARGE SCALE GENOMIC DNA]</scope>
    <source>
        <strain evidence="4 5">NIH1004</strain>
    </source>
</reference>
<dbReference type="Pfam" id="PF12898">
    <property type="entry name" value="Stc1"/>
    <property type="match status" value="1"/>
</dbReference>
<protein>
    <recommendedName>
        <fullName evidence="2">Stc1 domain-containing protein</fullName>
    </recommendedName>
</protein>
<name>A0A4S3J185_9EURO</name>
<dbReference type="VEuPathDB" id="FungiDB:EYZ11_012043"/>
<dbReference type="STRING" id="1220188.A0A4S3J185"/>